<dbReference type="WBParaSite" id="ES5_v2.g22431.t1">
    <property type="protein sequence ID" value="ES5_v2.g22431.t1"/>
    <property type="gene ID" value="ES5_v2.g22431"/>
</dbReference>
<dbReference type="Proteomes" id="UP000887579">
    <property type="component" value="Unplaced"/>
</dbReference>
<name>A0AC34FYG6_9BILA</name>
<organism evidence="1 2">
    <name type="scientific">Panagrolaimus sp. ES5</name>
    <dbReference type="NCBI Taxonomy" id="591445"/>
    <lineage>
        <taxon>Eukaryota</taxon>
        <taxon>Metazoa</taxon>
        <taxon>Ecdysozoa</taxon>
        <taxon>Nematoda</taxon>
        <taxon>Chromadorea</taxon>
        <taxon>Rhabditida</taxon>
        <taxon>Tylenchina</taxon>
        <taxon>Panagrolaimomorpha</taxon>
        <taxon>Panagrolaimoidea</taxon>
        <taxon>Panagrolaimidae</taxon>
        <taxon>Panagrolaimus</taxon>
    </lineage>
</organism>
<accession>A0AC34FYG6</accession>
<proteinExistence type="predicted"/>
<protein>
    <submittedName>
        <fullName evidence="2">Uncharacterized protein</fullName>
    </submittedName>
</protein>
<reference evidence="2" key="1">
    <citation type="submission" date="2022-11" db="UniProtKB">
        <authorList>
            <consortium name="WormBaseParasite"/>
        </authorList>
    </citation>
    <scope>IDENTIFICATION</scope>
</reference>
<evidence type="ECO:0000313" key="1">
    <source>
        <dbReference type="Proteomes" id="UP000887579"/>
    </source>
</evidence>
<evidence type="ECO:0000313" key="2">
    <source>
        <dbReference type="WBParaSite" id="ES5_v2.g22431.t1"/>
    </source>
</evidence>
<sequence>MPISSYVQLSSISAISTGATYLTVFSRNNSSSLNILGRKVAVGVMISGAVGWILYWSFKKFPLKSKKSLPKLTTIRKRRTSSKTTSSPKSRKSSTSDVSKSSEVGKVSKIESNDMAAKIDENKIEQVLQKPDDQKNEISISAAPPLSPAIVTNETQNPTDASSSSVSLQSLPSEASTQNATVSKIESNDMASKNVESKIKQVLQKPDDQKNEISISAAPPLSPALGTSETQNPTDVSSSSASLQISTSEASTQNATISTIVAPPLSPALGTSETQNPTDASSSSASLQTSTSEASTQNATVSKIESPLKVGENKIVQSPKLAENRKNEVTMDDKEKYSEETTQPNSLHPVTFPNKTIIFPLFYESYRPVNLTHPTEGQTQISSAAMQKPEIKEDATMLTPFRPILHSMYYAHRHALLIEDLIQNYQFLED</sequence>